<proteinExistence type="predicted"/>
<organism evidence="1 2">
    <name type="scientific">Trachymyrmex cornetzi</name>
    <dbReference type="NCBI Taxonomy" id="471704"/>
    <lineage>
        <taxon>Eukaryota</taxon>
        <taxon>Metazoa</taxon>
        <taxon>Ecdysozoa</taxon>
        <taxon>Arthropoda</taxon>
        <taxon>Hexapoda</taxon>
        <taxon>Insecta</taxon>
        <taxon>Pterygota</taxon>
        <taxon>Neoptera</taxon>
        <taxon>Endopterygota</taxon>
        <taxon>Hymenoptera</taxon>
        <taxon>Apocrita</taxon>
        <taxon>Aculeata</taxon>
        <taxon>Formicoidea</taxon>
        <taxon>Formicidae</taxon>
        <taxon>Myrmicinae</taxon>
        <taxon>Trachymyrmex</taxon>
    </lineage>
</organism>
<dbReference type="AlphaFoldDB" id="A0A195DZB0"/>
<accession>A0A195DZB0</accession>
<dbReference type="Proteomes" id="UP000078492">
    <property type="component" value="Unassembled WGS sequence"/>
</dbReference>
<gene>
    <name evidence="1" type="ORF">ALC57_09697</name>
</gene>
<reference evidence="1 2" key="1">
    <citation type="submission" date="2015-09" db="EMBL/GenBank/DDBJ databases">
        <title>Trachymyrmex cornetzi WGS genome.</title>
        <authorList>
            <person name="Nygaard S."/>
            <person name="Hu H."/>
            <person name="Boomsma J."/>
            <person name="Zhang G."/>
        </authorList>
    </citation>
    <scope>NUCLEOTIDE SEQUENCE [LARGE SCALE GENOMIC DNA]</scope>
    <source>
        <strain evidence="1">Tcor2-1</strain>
        <tissue evidence="1">Whole body</tissue>
    </source>
</reference>
<name>A0A195DZB0_9HYME</name>
<evidence type="ECO:0000313" key="1">
    <source>
        <dbReference type="EMBL" id="KYN18052.1"/>
    </source>
</evidence>
<evidence type="ECO:0000313" key="2">
    <source>
        <dbReference type="Proteomes" id="UP000078492"/>
    </source>
</evidence>
<protein>
    <submittedName>
        <fullName evidence="1">Uncharacterized protein</fullName>
    </submittedName>
</protein>
<dbReference type="EMBL" id="KQ980050">
    <property type="protein sequence ID" value="KYN18052.1"/>
    <property type="molecule type" value="Genomic_DNA"/>
</dbReference>
<sequence length="92" mass="10627">MVWELPTTGELRNVRSVPDVHKCAELVYESNDREETGNTAAECRGPWFRWPFLLTKEYLSGPAIHEAEGWCYREDIEIARRVSTGILIPVTY</sequence>
<keyword evidence="2" id="KW-1185">Reference proteome</keyword>